<dbReference type="EMBL" id="LKAM01000002">
    <property type="protein sequence ID" value="KUM49950.1"/>
    <property type="molecule type" value="Genomic_DNA"/>
</dbReference>
<keyword evidence="2" id="KW-0496">Mitochondrion</keyword>
<evidence type="ECO:0000256" key="1">
    <source>
        <dbReference type="SAM" id="MobiDB-lite"/>
    </source>
</evidence>
<proteinExistence type="predicted"/>
<gene>
    <name evidence="2" type="ORF">ABT39_MTgene3178</name>
</gene>
<feature type="region of interest" description="Disordered" evidence="1">
    <location>
        <begin position="1"/>
        <end position="52"/>
    </location>
</feature>
<geneLocation type="mitochondrion" evidence="2"/>
<sequence length="52" mass="6359">MRPVLKGSGPWKRVRRRQEGRKDQTERRQSARRSMMWIDRARSQTSRNHQIP</sequence>
<organism evidence="2">
    <name type="scientific">Picea glauca</name>
    <name type="common">White spruce</name>
    <name type="synonym">Pinus glauca</name>
    <dbReference type="NCBI Taxonomy" id="3330"/>
    <lineage>
        <taxon>Eukaryota</taxon>
        <taxon>Viridiplantae</taxon>
        <taxon>Streptophyta</taxon>
        <taxon>Embryophyta</taxon>
        <taxon>Tracheophyta</taxon>
        <taxon>Spermatophyta</taxon>
        <taxon>Pinopsida</taxon>
        <taxon>Pinidae</taxon>
        <taxon>Conifers I</taxon>
        <taxon>Pinales</taxon>
        <taxon>Pinaceae</taxon>
        <taxon>Picea</taxon>
    </lineage>
</organism>
<comment type="caution">
    <text evidence="2">The sequence shown here is derived from an EMBL/GenBank/DDBJ whole genome shotgun (WGS) entry which is preliminary data.</text>
</comment>
<protein>
    <submittedName>
        <fullName evidence="2">Uncharacterized protein</fullName>
    </submittedName>
</protein>
<reference evidence="2" key="1">
    <citation type="journal article" date="2015" name="Genome Biol. Evol.">
        <title>Organellar Genomes of White Spruce (Picea glauca): Assembly and Annotation.</title>
        <authorList>
            <person name="Jackman S.D."/>
            <person name="Warren R.L."/>
            <person name="Gibb E.A."/>
            <person name="Vandervalk B.P."/>
            <person name="Mohamadi H."/>
            <person name="Chu J."/>
            <person name="Raymond A."/>
            <person name="Pleasance S."/>
            <person name="Coope R."/>
            <person name="Wildung M.R."/>
            <person name="Ritland C.E."/>
            <person name="Bousquet J."/>
            <person name="Jones S.J."/>
            <person name="Bohlmann J."/>
            <person name="Birol I."/>
        </authorList>
    </citation>
    <scope>NUCLEOTIDE SEQUENCE [LARGE SCALE GENOMIC DNA]</scope>
    <source>
        <tissue evidence="2">Flushing bud</tissue>
    </source>
</reference>
<dbReference type="AlphaFoldDB" id="A0A101M339"/>
<accession>A0A101M339</accession>
<name>A0A101M339_PICGL</name>
<feature type="compositionally biased region" description="Basic and acidic residues" evidence="1">
    <location>
        <begin position="20"/>
        <end position="29"/>
    </location>
</feature>
<feature type="compositionally biased region" description="Polar residues" evidence="1">
    <location>
        <begin position="43"/>
        <end position="52"/>
    </location>
</feature>
<evidence type="ECO:0000313" key="2">
    <source>
        <dbReference type="EMBL" id="KUM49950.1"/>
    </source>
</evidence>